<protein>
    <recommendedName>
        <fullName evidence="3">Secreted protein</fullName>
    </recommendedName>
</protein>
<dbReference type="Proteomes" id="UP001500840">
    <property type="component" value="Unassembled WGS sequence"/>
</dbReference>
<dbReference type="EMBL" id="BAABGA010000023">
    <property type="protein sequence ID" value="GAA4451205.1"/>
    <property type="molecule type" value="Genomic_DNA"/>
</dbReference>
<evidence type="ECO:0008006" key="3">
    <source>
        <dbReference type="Google" id="ProtNLM"/>
    </source>
</evidence>
<evidence type="ECO:0000313" key="2">
    <source>
        <dbReference type="Proteomes" id="UP001500840"/>
    </source>
</evidence>
<sequence length="78" mass="8451">MANVCIFLLLLIKNSVWGPVVLTNTPDVRYAKANQRASHVIAGGEGVSVGRGERRPNAIYFGSGTAQAVRLQRVKRSN</sequence>
<organism evidence="1 2">
    <name type="scientific">Novipirellula rosea</name>
    <dbReference type="NCBI Taxonomy" id="1031540"/>
    <lineage>
        <taxon>Bacteria</taxon>
        <taxon>Pseudomonadati</taxon>
        <taxon>Planctomycetota</taxon>
        <taxon>Planctomycetia</taxon>
        <taxon>Pirellulales</taxon>
        <taxon>Pirellulaceae</taxon>
        <taxon>Novipirellula</taxon>
    </lineage>
</organism>
<comment type="caution">
    <text evidence="1">The sequence shown here is derived from an EMBL/GenBank/DDBJ whole genome shotgun (WGS) entry which is preliminary data.</text>
</comment>
<gene>
    <name evidence="1" type="ORF">GCM10023156_18550</name>
</gene>
<accession>A0ABP8MLZ3</accession>
<proteinExistence type="predicted"/>
<evidence type="ECO:0000313" key="1">
    <source>
        <dbReference type="EMBL" id="GAA4451205.1"/>
    </source>
</evidence>
<reference evidence="2" key="1">
    <citation type="journal article" date="2019" name="Int. J. Syst. Evol. Microbiol.">
        <title>The Global Catalogue of Microorganisms (GCM) 10K type strain sequencing project: providing services to taxonomists for standard genome sequencing and annotation.</title>
        <authorList>
            <consortium name="The Broad Institute Genomics Platform"/>
            <consortium name="The Broad Institute Genome Sequencing Center for Infectious Disease"/>
            <person name="Wu L."/>
            <person name="Ma J."/>
        </authorList>
    </citation>
    <scope>NUCLEOTIDE SEQUENCE [LARGE SCALE GENOMIC DNA]</scope>
    <source>
        <strain evidence="2">JCM 17759</strain>
    </source>
</reference>
<name>A0ABP8MLZ3_9BACT</name>
<keyword evidence="2" id="KW-1185">Reference proteome</keyword>